<feature type="transmembrane region" description="Helical" evidence="7">
    <location>
        <begin position="49"/>
        <end position="67"/>
    </location>
</feature>
<evidence type="ECO:0000256" key="4">
    <source>
        <dbReference type="ARBA" id="ARBA00022989"/>
    </source>
</evidence>
<feature type="domain" description="Major facilitator superfamily (MFS) profile" evidence="8">
    <location>
        <begin position="57"/>
        <end position="471"/>
    </location>
</feature>
<dbReference type="KEGG" id="psco:LY89DRAFT_685099"/>
<keyword evidence="3 7" id="KW-0812">Transmembrane</keyword>
<dbReference type="SUPFAM" id="SSF103473">
    <property type="entry name" value="MFS general substrate transporter"/>
    <property type="match status" value="1"/>
</dbReference>
<feature type="region of interest" description="Disordered" evidence="6">
    <location>
        <begin position="1"/>
        <end position="26"/>
    </location>
</feature>
<dbReference type="PANTHER" id="PTHR43791:SF50">
    <property type="entry name" value="TRANSPORTER, PUTATIVE (AFU_ORTHOLOGUE AFUA_2G00840)-RELATED"/>
    <property type="match status" value="1"/>
</dbReference>
<keyword evidence="4 7" id="KW-1133">Transmembrane helix</keyword>
<dbReference type="EMBL" id="KQ947415">
    <property type="protein sequence ID" value="KUJ17165.1"/>
    <property type="molecule type" value="Genomic_DNA"/>
</dbReference>
<feature type="transmembrane region" description="Helical" evidence="7">
    <location>
        <begin position="378"/>
        <end position="400"/>
    </location>
</feature>
<dbReference type="InterPro" id="IPR020846">
    <property type="entry name" value="MFS_dom"/>
</dbReference>
<comment type="subcellular location">
    <subcellularLocation>
        <location evidence="1">Membrane</location>
        <topology evidence="1">Multi-pass membrane protein</topology>
    </subcellularLocation>
</comment>
<dbReference type="AlphaFoldDB" id="A0A194XAH2"/>
<dbReference type="Gene3D" id="1.20.1250.20">
    <property type="entry name" value="MFS general substrate transporter like domains"/>
    <property type="match status" value="2"/>
</dbReference>
<gene>
    <name evidence="9" type="ORF">LY89DRAFT_685099</name>
</gene>
<dbReference type="FunFam" id="1.20.1250.20:FF:000188">
    <property type="entry name" value="MFS general substrate transporter"/>
    <property type="match status" value="1"/>
</dbReference>
<dbReference type="GO" id="GO:0022857">
    <property type="term" value="F:transmembrane transporter activity"/>
    <property type="evidence" value="ECO:0007669"/>
    <property type="project" value="InterPro"/>
</dbReference>
<keyword evidence="10" id="KW-1185">Reference proteome</keyword>
<dbReference type="RefSeq" id="XP_018071520.1">
    <property type="nucleotide sequence ID" value="XM_018215017.1"/>
</dbReference>
<evidence type="ECO:0000256" key="2">
    <source>
        <dbReference type="ARBA" id="ARBA00022448"/>
    </source>
</evidence>
<dbReference type="FunFam" id="1.20.1250.20:FF:000013">
    <property type="entry name" value="MFS general substrate transporter"/>
    <property type="match status" value="1"/>
</dbReference>
<dbReference type="OrthoDB" id="2985014at2759"/>
<evidence type="ECO:0000256" key="3">
    <source>
        <dbReference type="ARBA" id="ARBA00022692"/>
    </source>
</evidence>
<evidence type="ECO:0000256" key="1">
    <source>
        <dbReference type="ARBA" id="ARBA00004141"/>
    </source>
</evidence>
<keyword evidence="2" id="KW-0813">Transport</keyword>
<feature type="transmembrane region" description="Helical" evidence="7">
    <location>
        <begin position="96"/>
        <end position="116"/>
    </location>
</feature>
<feature type="transmembrane region" description="Helical" evidence="7">
    <location>
        <begin position="123"/>
        <end position="141"/>
    </location>
</feature>
<proteinExistence type="predicted"/>
<feature type="transmembrane region" description="Helical" evidence="7">
    <location>
        <begin position="412"/>
        <end position="433"/>
    </location>
</feature>
<reference evidence="9 10" key="1">
    <citation type="submission" date="2015-10" db="EMBL/GenBank/DDBJ databases">
        <title>Full genome of DAOMC 229536 Phialocephala scopiformis, a fungal endophyte of spruce producing the potent anti-insectan compound rugulosin.</title>
        <authorList>
            <consortium name="DOE Joint Genome Institute"/>
            <person name="Walker A.K."/>
            <person name="Frasz S.L."/>
            <person name="Seifert K.A."/>
            <person name="Miller J.D."/>
            <person name="Mondo S.J."/>
            <person name="Labutti K."/>
            <person name="Lipzen A."/>
            <person name="Dockter R."/>
            <person name="Kennedy M."/>
            <person name="Grigoriev I.V."/>
            <person name="Spatafora J.W."/>
        </authorList>
    </citation>
    <scope>NUCLEOTIDE SEQUENCE [LARGE SCALE GENOMIC DNA]</scope>
    <source>
        <strain evidence="9 10">CBS 120377</strain>
    </source>
</reference>
<feature type="transmembrane region" description="Helical" evidence="7">
    <location>
        <begin position="284"/>
        <end position="302"/>
    </location>
</feature>
<evidence type="ECO:0000256" key="5">
    <source>
        <dbReference type="ARBA" id="ARBA00023136"/>
    </source>
</evidence>
<dbReference type="Pfam" id="PF07690">
    <property type="entry name" value="MFS_1"/>
    <property type="match status" value="1"/>
</dbReference>
<dbReference type="InParanoid" id="A0A194XAH2"/>
<dbReference type="GeneID" id="28824743"/>
<organism evidence="9 10">
    <name type="scientific">Mollisia scopiformis</name>
    <name type="common">Conifer needle endophyte fungus</name>
    <name type="synonym">Phialocephala scopiformis</name>
    <dbReference type="NCBI Taxonomy" id="149040"/>
    <lineage>
        <taxon>Eukaryota</taxon>
        <taxon>Fungi</taxon>
        <taxon>Dikarya</taxon>
        <taxon>Ascomycota</taxon>
        <taxon>Pezizomycotina</taxon>
        <taxon>Leotiomycetes</taxon>
        <taxon>Helotiales</taxon>
        <taxon>Mollisiaceae</taxon>
        <taxon>Mollisia</taxon>
    </lineage>
</organism>
<feature type="transmembrane region" description="Helical" evidence="7">
    <location>
        <begin position="213"/>
        <end position="236"/>
    </location>
</feature>
<dbReference type="PANTHER" id="PTHR43791">
    <property type="entry name" value="PERMEASE-RELATED"/>
    <property type="match status" value="1"/>
</dbReference>
<dbReference type="InterPro" id="IPR011701">
    <property type="entry name" value="MFS"/>
</dbReference>
<feature type="transmembrane region" description="Helical" evidence="7">
    <location>
        <begin position="352"/>
        <end position="372"/>
    </location>
</feature>
<evidence type="ECO:0000256" key="7">
    <source>
        <dbReference type="SAM" id="Phobius"/>
    </source>
</evidence>
<feature type="transmembrane region" description="Helical" evidence="7">
    <location>
        <begin position="153"/>
        <end position="173"/>
    </location>
</feature>
<dbReference type="InterPro" id="IPR036259">
    <property type="entry name" value="MFS_trans_sf"/>
</dbReference>
<name>A0A194XAH2_MOLSC</name>
<keyword evidence="5 7" id="KW-0472">Membrane</keyword>
<evidence type="ECO:0000313" key="9">
    <source>
        <dbReference type="EMBL" id="KUJ17165.1"/>
    </source>
</evidence>
<feature type="transmembrane region" description="Helical" evidence="7">
    <location>
        <begin position="439"/>
        <end position="464"/>
    </location>
</feature>
<protein>
    <submittedName>
        <fullName evidence="9">MFS transporter</fullName>
    </submittedName>
</protein>
<feature type="transmembrane region" description="Helical" evidence="7">
    <location>
        <begin position="185"/>
        <end position="207"/>
    </location>
</feature>
<dbReference type="Proteomes" id="UP000070700">
    <property type="component" value="Unassembled WGS sequence"/>
</dbReference>
<dbReference type="GO" id="GO:0016020">
    <property type="term" value="C:membrane"/>
    <property type="evidence" value="ECO:0007669"/>
    <property type="project" value="UniProtKB-SubCell"/>
</dbReference>
<evidence type="ECO:0000259" key="8">
    <source>
        <dbReference type="PROSITE" id="PS50850"/>
    </source>
</evidence>
<feature type="transmembrane region" description="Helical" evidence="7">
    <location>
        <begin position="322"/>
        <end position="340"/>
    </location>
</feature>
<evidence type="ECO:0000313" key="10">
    <source>
        <dbReference type="Proteomes" id="UP000070700"/>
    </source>
</evidence>
<dbReference type="PROSITE" id="PS50850">
    <property type="entry name" value="MFS"/>
    <property type="match status" value="1"/>
</dbReference>
<sequence>MASVEKMNDAEYPVDSKEAPGSESDIERGNGLVQVASNYVVDRKLEKKMLFKFDIHILPMLAIMYLFNSIDKSNLGNAKTDGLTKDLHFTGNQYNILLSIFYVPLVLTAVPMNMLTKKFGAKFVLPIAMIIFGSMAMISAGTTNFGGIVTTRWFLGMAESGFYPGVIFYLTTFYKRNELAGRLSIFYAASEVAGAFTGLIAFGVFQIKDALYGWQYLFIIEGGLTVLGGIIAIIVLPKSAATAYFLNEDEKALAYHRIAANSSTVVDSEFSFRQAIRVFKQDRLWPVYMSIGFCVGVPLFSVSNFLPQIVAQLGYSTVKTNLYTVAPNIVGACFVVFVAFSSDYWGDRSCHLAATLATTAVGFVVLACVDVPNHLGVGYFACFLLCAGGFITSPLLSTWYNNNTPDENQRAILTPVMVCTANAMGLVAANIFTEQSAPRYVMASIICACFGFAGVAIVLSLGFWMKYDNARRNRAQGVNTKAGDVPTSELKGGQKDPSWRWMGGVP</sequence>
<accession>A0A194XAH2</accession>
<feature type="region of interest" description="Disordered" evidence="6">
    <location>
        <begin position="478"/>
        <end position="506"/>
    </location>
</feature>
<evidence type="ECO:0000256" key="6">
    <source>
        <dbReference type="SAM" id="MobiDB-lite"/>
    </source>
</evidence>